<organism evidence="1">
    <name type="scientific">Anguilla anguilla</name>
    <name type="common">European freshwater eel</name>
    <name type="synonym">Muraena anguilla</name>
    <dbReference type="NCBI Taxonomy" id="7936"/>
    <lineage>
        <taxon>Eukaryota</taxon>
        <taxon>Metazoa</taxon>
        <taxon>Chordata</taxon>
        <taxon>Craniata</taxon>
        <taxon>Vertebrata</taxon>
        <taxon>Euteleostomi</taxon>
        <taxon>Actinopterygii</taxon>
        <taxon>Neopterygii</taxon>
        <taxon>Teleostei</taxon>
        <taxon>Anguilliformes</taxon>
        <taxon>Anguillidae</taxon>
        <taxon>Anguilla</taxon>
    </lineage>
</organism>
<protein>
    <submittedName>
        <fullName evidence="1">Uncharacterized protein</fullName>
    </submittedName>
</protein>
<reference evidence="1" key="1">
    <citation type="submission" date="2014-11" db="EMBL/GenBank/DDBJ databases">
        <authorList>
            <person name="Amaro Gonzalez C."/>
        </authorList>
    </citation>
    <scope>NUCLEOTIDE SEQUENCE</scope>
</reference>
<dbReference type="AlphaFoldDB" id="A0A0E9P7W8"/>
<dbReference type="EMBL" id="GBXM01108195">
    <property type="protein sequence ID" value="JAH00382.1"/>
    <property type="molecule type" value="Transcribed_RNA"/>
</dbReference>
<name>A0A0E9P7W8_ANGAN</name>
<proteinExistence type="predicted"/>
<accession>A0A0E9P7W8</accession>
<sequence length="71" mass="7903">MGGVSWSQIHVSLLSSDPCWSIESPWIGSLYERCSSDSTLCGPCCRWCEKKQLMTPCFRGEPQSTLSQTVT</sequence>
<evidence type="ECO:0000313" key="1">
    <source>
        <dbReference type="EMBL" id="JAH00382.1"/>
    </source>
</evidence>
<reference evidence="1" key="2">
    <citation type="journal article" date="2015" name="Fish Shellfish Immunol.">
        <title>Early steps in the European eel (Anguilla anguilla)-Vibrio vulnificus interaction in the gills: Role of the RtxA13 toxin.</title>
        <authorList>
            <person name="Callol A."/>
            <person name="Pajuelo D."/>
            <person name="Ebbesson L."/>
            <person name="Teles M."/>
            <person name="MacKenzie S."/>
            <person name="Amaro C."/>
        </authorList>
    </citation>
    <scope>NUCLEOTIDE SEQUENCE</scope>
</reference>